<organism evidence="1 2">
    <name type="scientific">Paenibacillus physcomitrellae</name>
    <dbReference type="NCBI Taxonomy" id="1619311"/>
    <lineage>
        <taxon>Bacteria</taxon>
        <taxon>Bacillati</taxon>
        <taxon>Bacillota</taxon>
        <taxon>Bacilli</taxon>
        <taxon>Bacillales</taxon>
        <taxon>Paenibacillaceae</taxon>
        <taxon>Paenibacillus</taxon>
    </lineage>
</organism>
<evidence type="ECO:0000313" key="1">
    <source>
        <dbReference type="EMBL" id="GGA22783.1"/>
    </source>
</evidence>
<comment type="caution">
    <text evidence="1">The sequence shown here is derived from an EMBL/GenBank/DDBJ whole genome shotgun (WGS) entry which is preliminary data.</text>
</comment>
<evidence type="ECO:0008006" key="3">
    <source>
        <dbReference type="Google" id="ProtNLM"/>
    </source>
</evidence>
<dbReference type="InterPro" id="IPR021338">
    <property type="entry name" value="DUF2953"/>
</dbReference>
<dbReference type="Proteomes" id="UP000609323">
    <property type="component" value="Unassembled WGS sequence"/>
</dbReference>
<evidence type="ECO:0000313" key="2">
    <source>
        <dbReference type="Proteomes" id="UP000609323"/>
    </source>
</evidence>
<dbReference type="Pfam" id="PF11167">
    <property type="entry name" value="DUF2953"/>
    <property type="match status" value="1"/>
</dbReference>
<reference evidence="2" key="1">
    <citation type="journal article" date="2019" name="Int. J. Syst. Evol. Microbiol.">
        <title>The Global Catalogue of Microorganisms (GCM) 10K type strain sequencing project: providing services to taxonomists for standard genome sequencing and annotation.</title>
        <authorList>
            <consortium name="The Broad Institute Genomics Platform"/>
            <consortium name="The Broad Institute Genome Sequencing Center for Infectious Disease"/>
            <person name="Wu L."/>
            <person name="Ma J."/>
        </authorList>
    </citation>
    <scope>NUCLEOTIDE SEQUENCE [LARGE SCALE GENOMIC DNA]</scope>
    <source>
        <strain evidence="2">CGMCC 1.15044</strain>
    </source>
</reference>
<keyword evidence="2" id="KW-1185">Reference proteome</keyword>
<name>A0ABQ1FNR9_9BACL</name>
<sequence length="230" mass="26221">MWIWIWTGLLVLAVVLLLLFVLLSRITITIHARKQNKDERITAEMKALFGLVNLHYEVPRIIFDNFKQGFKVDTATDSKLPIRSDHKETAQHIGKEVLQHWDEIYIQILHATDGLKQWTNAMLKHLEVDRLEWTTDFALKEADHTAVVSGLLWSLKNCIVGGLSFRVNMKKPPELEVSPGFGTTPHFTTQMDCIAKIGLGYAMYAGLTLITRVLKVKGGTKQWLNILFKA</sequence>
<protein>
    <recommendedName>
        <fullName evidence="3">DUF2953 domain-containing protein</fullName>
    </recommendedName>
</protein>
<dbReference type="RefSeq" id="WP_094093357.1">
    <property type="nucleotide sequence ID" value="NZ_BMHF01000001.1"/>
</dbReference>
<dbReference type="EMBL" id="BMHF01000001">
    <property type="protein sequence ID" value="GGA22783.1"/>
    <property type="molecule type" value="Genomic_DNA"/>
</dbReference>
<accession>A0ABQ1FNR9</accession>
<gene>
    <name evidence="1" type="ORF">GCM10010917_04420</name>
</gene>
<proteinExistence type="predicted"/>